<dbReference type="SUPFAM" id="SSF49742">
    <property type="entry name" value="PHM/PNGase F"/>
    <property type="match status" value="2"/>
</dbReference>
<name>A0A917I162_9SPHI</name>
<reference evidence="3" key="1">
    <citation type="journal article" date="2014" name="Int. J. Syst. Evol. Microbiol.">
        <title>Complete genome sequence of Corynebacterium casei LMG S-19264T (=DSM 44701T), isolated from a smear-ripened cheese.</title>
        <authorList>
            <consortium name="US DOE Joint Genome Institute (JGI-PGF)"/>
            <person name="Walter F."/>
            <person name="Albersmeier A."/>
            <person name="Kalinowski J."/>
            <person name="Ruckert C."/>
        </authorList>
    </citation>
    <scope>NUCLEOTIDE SEQUENCE</scope>
    <source>
        <strain evidence="3">CGMCC 1.12195</strain>
    </source>
</reference>
<sequence>MLFVWLFCFLLLANHIQAQTYYQDVEPIITSKCSPCHRPGEAAPFTLTSFEDVAKRTNFIKKVVETRYMPPWQADNGYVHFANDRSLTSEEIETIVKWIDKGAREGKKTKNIQSQDVYNVTGYGRSPDLTFTALDTFIVKGNNTERFVEFKIPFELDKPFNVEAIEFYSNNKRLIHHVNYAVQVIADTTIDIHQAPSFANYTDGGKLYNDPYGIFKKDLAYYGGWIPGASFETYPANVGWVLPKRGVILMTVHFSPTPVDEISINGINLFFTDRPIEREVTVVSFGSGGLGENDIRPLFFMIPADKVTEYSLKFTNPKEDLSLLYIWPHMHYIGKSFKAYFTTAAQDTVPLVNIPNWDYRWQEMYRYKTFMKIPKGSTIHMECAYDNTAENPFNPFSPPQPIFSYSNMKSDQEMMTLLLLYIPYRENDEFLTTDNPH</sequence>
<protein>
    <recommendedName>
        <fullName evidence="5">Copper type II ascorbate-dependent monooxygenase, C-terminal domain</fullName>
    </recommendedName>
</protein>
<proteinExistence type="predicted"/>
<evidence type="ECO:0008006" key="5">
    <source>
        <dbReference type="Google" id="ProtNLM"/>
    </source>
</evidence>
<reference evidence="3" key="2">
    <citation type="submission" date="2020-09" db="EMBL/GenBank/DDBJ databases">
        <authorList>
            <person name="Sun Q."/>
            <person name="Zhou Y."/>
        </authorList>
    </citation>
    <scope>NUCLEOTIDE SEQUENCE</scope>
    <source>
        <strain evidence="3">CGMCC 1.12195</strain>
    </source>
</reference>
<keyword evidence="2" id="KW-0732">Signal</keyword>
<dbReference type="GO" id="GO:0005507">
    <property type="term" value="F:copper ion binding"/>
    <property type="evidence" value="ECO:0007669"/>
    <property type="project" value="InterPro"/>
</dbReference>
<feature type="signal peptide" evidence="2">
    <location>
        <begin position="1"/>
        <end position="18"/>
    </location>
</feature>
<dbReference type="AlphaFoldDB" id="A0A917I162"/>
<dbReference type="InterPro" id="IPR036939">
    <property type="entry name" value="Cu2_ascorb_mOase_N_sf"/>
</dbReference>
<dbReference type="GO" id="GO:0016715">
    <property type="term" value="F:oxidoreductase activity, acting on paired donors, with incorporation or reduction of molecular oxygen, reduced ascorbate as one donor, and incorporation of one atom of oxygen"/>
    <property type="evidence" value="ECO:0007669"/>
    <property type="project" value="InterPro"/>
</dbReference>
<gene>
    <name evidence="3" type="ORF">GCM10007415_43850</name>
</gene>
<evidence type="ECO:0000256" key="1">
    <source>
        <dbReference type="ARBA" id="ARBA00023157"/>
    </source>
</evidence>
<dbReference type="InterPro" id="IPR008977">
    <property type="entry name" value="PHM/PNGase_F_dom_sf"/>
</dbReference>
<dbReference type="InterPro" id="IPR014784">
    <property type="entry name" value="Cu2_ascorb_mOase-like_C"/>
</dbReference>
<evidence type="ECO:0000313" key="4">
    <source>
        <dbReference type="Proteomes" id="UP000660862"/>
    </source>
</evidence>
<feature type="chain" id="PRO_5036742515" description="Copper type II ascorbate-dependent monooxygenase, C-terminal domain" evidence="2">
    <location>
        <begin position="19"/>
        <end position="437"/>
    </location>
</feature>
<keyword evidence="4" id="KW-1185">Reference proteome</keyword>
<keyword evidence="1" id="KW-1015">Disulfide bond</keyword>
<evidence type="ECO:0000313" key="3">
    <source>
        <dbReference type="EMBL" id="GGH02932.1"/>
    </source>
</evidence>
<dbReference type="RefSeq" id="WP_188508262.1">
    <property type="nucleotide sequence ID" value="NZ_BMER01000006.1"/>
</dbReference>
<accession>A0A917I162</accession>
<evidence type="ECO:0000256" key="2">
    <source>
        <dbReference type="SAM" id="SignalP"/>
    </source>
</evidence>
<comment type="caution">
    <text evidence="3">The sequence shown here is derived from an EMBL/GenBank/DDBJ whole genome shotgun (WGS) entry which is preliminary data.</text>
</comment>
<dbReference type="Proteomes" id="UP000660862">
    <property type="component" value="Unassembled WGS sequence"/>
</dbReference>
<dbReference type="EMBL" id="BMER01000006">
    <property type="protein sequence ID" value="GGH02932.1"/>
    <property type="molecule type" value="Genomic_DNA"/>
</dbReference>
<organism evidence="3 4">
    <name type="scientific">Parapedobacter pyrenivorans</name>
    <dbReference type="NCBI Taxonomy" id="1305674"/>
    <lineage>
        <taxon>Bacteria</taxon>
        <taxon>Pseudomonadati</taxon>
        <taxon>Bacteroidota</taxon>
        <taxon>Sphingobacteriia</taxon>
        <taxon>Sphingobacteriales</taxon>
        <taxon>Sphingobacteriaceae</taxon>
        <taxon>Parapedobacter</taxon>
    </lineage>
</organism>
<dbReference type="Gene3D" id="2.60.120.310">
    <property type="entry name" value="Copper type II, ascorbate-dependent monooxygenase, N-terminal domain"/>
    <property type="match status" value="1"/>
</dbReference>
<dbReference type="Gene3D" id="2.60.120.230">
    <property type="match status" value="1"/>
</dbReference>